<dbReference type="PANTHER" id="PTHR43081:SF1">
    <property type="entry name" value="ADENYLATE CYCLASE, TERMINAL-DIFFERENTIATION SPECIFIC"/>
    <property type="match status" value="1"/>
</dbReference>
<dbReference type="Gene3D" id="3.30.70.1230">
    <property type="entry name" value="Nucleotide cyclase"/>
    <property type="match status" value="1"/>
</dbReference>
<dbReference type="PANTHER" id="PTHR43081">
    <property type="entry name" value="ADENYLATE CYCLASE, TERMINAL-DIFFERENTIATION SPECIFIC-RELATED"/>
    <property type="match status" value="1"/>
</dbReference>
<dbReference type="AlphaFoldDB" id="A0A4U8YI77"/>
<feature type="transmembrane region" description="Helical" evidence="2">
    <location>
        <begin position="401"/>
        <end position="421"/>
    </location>
</feature>
<proteinExistence type="predicted"/>
<dbReference type="GO" id="GO:0004016">
    <property type="term" value="F:adenylate cyclase activity"/>
    <property type="evidence" value="ECO:0007669"/>
    <property type="project" value="UniProtKB-ARBA"/>
</dbReference>
<dbReference type="InterPro" id="IPR011990">
    <property type="entry name" value="TPR-like_helical_dom_sf"/>
</dbReference>
<keyword evidence="2" id="KW-1133">Transmembrane helix</keyword>
<keyword evidence="1" id="KW-0802">TPR repeat</keyword>
<sequence length="716" mass="78512">METVKNWPAMVAALATACVATLVVGLFSFSPVYQNMRHAAFDAALRMVTDKGTADPGMVMVAIDDASIRNLSEAYNVNWPWPREFYGVVTGYLADAGARAVVFDMLFTEKEVDRLDVDAESSEQAFAQAIQESGIVVLGSVVSTNGDGRLPDDGAMAFENSEMLKLPPYHSITMPIDSLGAHATNGVVNFLADDDGTVRRMPLFFRVGERLYPQLAFAAYLAVTGDEVVRYDARKRELVTRKRTFALDAQGNHIVFWHGKGGSGGVYRYDSFYDTLRSAVQAMGGETPVIAPEAYKDKVVVVCATAPGLTDLKTTPFTALAPYPGGEIQATLLDNYLNGHGIRGLGFVWLVLFSFAGSFLAAVAFTSRSFPVAALTSGVLLLVPLGGSWVLFRSGSVAADFLFPMASLGLSASGAAVYRMVTEGAARRQIRTVFSRYLHEDVINQLMKDPDKVSLDGVECHGTVLFTDLQGFTTFSEDKTPKQLIKVLNDYFQVVTDIVLDQGGLLDKYTGDGIMAVFGAPVDRKDHARAACEVILAFRREKVNEMITTDKGNILTRIGISSGPVVVGNLGSTRRMDFTAIGDTVNLSARLEGVNKAYGTTNMLSEQTWEQVKDEYVFRELDCIRVKGKNKPIRVFTLVDRLEHVTARMQQVEDAFKEALSAYRQKMWDDAISRFEKVLALDPDDKPSAAYIDRCRLLKHTPELVDADGVFTFKTK</sequence>
<evidence type="ECO:0000256" key="1">
    <source>
        <dbReference type="PROSITE-ProRule" id="PRU00339"/>
    </source>
</evidence>
<dbReference type="InterPro" id="IPR001054">
    <property type="entry name" value="A/G_cyclase"/>
</dbReference>
<dbReference type="InterPro" id="IPR050697">
    <property type="entry name" value="Adenylyl/Guanylyl_Cyclase_3/4"/>
</dbReference>
<name>A0A4U8YI77_9BACT</name>
<keyword evidence="2" id="KW-0812">Transmembrane</keyword>
<feature type="transmembrane region" description="Helical" evidence="2">
    <location>
        <begin position="6"/>
        <end position="29"/>
    </location>
</feature>
<dbReference type="SMART" id="SM00044">
    <property type="entry name" value="CYCc"/>
    <property type="match status" value="1"/>
</dbReference>
<accession>A0A4U8YI77</accession>
<dbReference type="Pfam" id="PF00211">
    <property type="entry name" value="Guanylate_cyc"/>
    <property type="match status" value="1"/>
</dbReference>
<dbReference type="Gene3D" id="1.25.40.10">
    <property type="entry name" value="Tetratricopeptide repeat domain"/>
    <property type="match status" value="1"/>
</dbReference>
<dbReference type="InterPro" id="IPR007890">
    <property type="entry name" value="CHASE2"/>
</dbReference>
<feature type="repeat" description="TPR" evidence="1">
    <location>
        <begin position="652"/>
        <end position="685"/>
    </location>
</feature>
<dbReference type="PROSITE" id="PS51257">
    <property type="entry name" value="PROKAR_LIPOPROTEIN"/>
    <property type="match status" value="1"/>
</dbReference>
<dbReference type="Proteomes" id="UP000507962">
    <property type="component" value="Unassembled WGS sequence"/>
</dbReference>
<dbReference type="RefSeq" id="WP_180137192.1">
    <property type="nucleotide sequence ID" value="NZ_CAADHO010000001.1"/>
</dbReference>
<dbReference type="PROSITE" id="PS50005">
    <property type="entry name" value="TPR"/>
    <property type="match status" value="1"/>
</dbReference>
<dbReference type="CDD" id="cd07302">
    <property type="entry name" value="CHD"/>
    <property type="match status" value="1"/>
</dbReference>
<dbReference type="SMART" id="SM01080">
    <property type="entry name" value="CHASE2"/>
    <property type="match status" value="1"/>
</dbReference>
<evidence type="ECO:0000256" key="2">
    <source>
        <dbReference type="SAM" id="Phobius"/>
    </source>
</evidence>
<dbReference type="SUPFAM" id="SSF55073">
    <property type="entry name" value="Nucleotide cyclase"/>
    <property type="match status" value="1"/>
</dbReference>
<dbReference type="InterPro" id="IPR029787">
    <property type="entry name" value="Nucleotide_cyclase"/>
</dbReference>
<keyword evidence="5" id="KW-1185">Reference proteome</keyword>
<gene>
    <name evidence="4" type="ORF">MSL71_6190</name>
</gene>
<organism evidence="4 5">
    <name type="scientific">Desulfoluna butyratoxydans</name>
    <dbReference type="NCBI Taxonomy" id="231438"/>
    <lineage>
        <taxon>Bacteria</taxon>
        <taxon>Pseudomonadati</taxon>
        <taxon>Thermodesulfobacteriota</taxon>
        <taxon>Desulfobacteria</taxon>
        <taxon>Desulfobacterales</taxon>
        <taxon>Desulfolunaceae</taxon>
        <taxon>Desulfoluna</taxon>
    </lineage>
</organism>
<dbReference type="EMBL" id="CAADHO010000001">
    <property type="protein sequence ID" value="VFQ42997.1"/>
    <property type="molecule type" value="Genomic_DNA"/>
</dbReference>
<feature type="transmembrane region" description="Helical" evidence="2">
    <location>
        <begin position="347"/>
        <end position="366"/>
    </location>
</feature>
<dbReference type="InterPro" id="IPR019734">
    <property type="entry name" value="TPR_rpt"/>
</dbReference>
<protein>
    <submittedName>
        <fullName evidence="4">Chase2</fullName>
    </submittedName>
</protein>
<dbReference type="GO" id="GO:0035556">
    <property type="term" value="P:intracellular signal transduction"/>
    <property type="evidence" value="ECO:0007669"/>
    <property type="project" value="InterPro"/>
</dbReference>
<evidence type="ECO:0000313" key="5">
    <source>
        <dbReference type="Proteomes" id="UP000507962"/>
    </source>
</evidence>
<keyword evidence="2" id="KW-0472">Membrane</keyword>
<feature type="domain" description="Guanylate cyclase" evidence="3">
    <location>
        <begin position="463"/>
        <end position="592"/>
    </location>
</feature>
<reference evidence="4 5" key="1">
    <citation type="submission" date="2019-03" db="EMBL/GenBank/DDBJ databases">
        <authorList>
            <person name="Nijsse B."/>
        </authorList>
    </citation>
    <scope>NUCLEOTIDE SEQUENCE [LARGE SCALE GENOMIC DNA]</scope>
    <source>
        <strain evidence="4">Desulfoluna butyratoxydans MSL71</strain>
    </source>
</reference>
<evidence type="ECO:0000313" key="4">
    <source>
        <dbReference type="EMBL" id="VFQ42997.1"/>
    </source>
</evidence>
<feature type="transmembrane region" description="Helical" evidence="2">
    <location>
        <begin position="372"/>
        <end position="392"/>
    </location>
</feature>
<dbReference type="PROSITE" id="PS50125">
    <property type="entry name" value="GUANYLATE_CYCLASE_2"/>
    <property type="match status" value="1"/>
</dbReference>
<dbReference type="GO" id="GO:0006171">
    <property type="term" value="P:cAMP biosynthetic process"/>
    <property type="evidence" value="ECO:0007669"/>
    <property type="project" value="TreeGrafter"/>
</dbReference>
<evidence type="ECO:0000259" key="3">
    <source>
        <dbReference type="PROSITE" id="PS50125"/>
    </source>
</evidence>
<dbReference type="Pfam" id="PF05226">
    <property type="entry name" value="CHASE2"/>
    <property type="match status" value="1"/>
</dbReference>